<dbReference type="AlphaFoldDB" id="A0A2L0EQZ4"/>
<reference evidence="1 2" key="1">
    <citation type="submission" date="2015-09" db="EMBL/GenBank/DDBJ databases">
        <title>Sorangium comparison.</title>
        <authorList>
            <person name="Zaburannyi N."/>
            <person name="Bunk B."/>
            <person name="Overmann J."/>
            <person name="Mueller R."/>
        </authorList>
    </citation>
    <scope>NUCLEOTIDE SEQUENCE [LARGE SCALE GENOMIC DNA]</scope>
    <source>
        <strain evidence="1 2">So ce26</strain>
    </source>
</reference>
<dbReference type="EMBL" id="CP012673">
    <property type="protein sequence ID" value="AUX41723.1"/>
    <property type="molecule type" value="Genomic_DNA"/>
</dbReference>
<sequence length="230" mass="24995">MSMLQTGRMSVKASTMTDTTMNIIFQIDTSQLTTNTQLTPGGSALGPNGHPPIIYGYGSNTGAYTHASGDTVVEVNGGDEVWLSLEDTSNNPASALCPTGLIFMNWNSSGKDYPYDISRVYGGDAVIGTISFVDTRADLYDYLFDAKNPGWKKFPDEPDAKDQYGRILNTATLQNPAKRNPCIVLPTLKNSGTLTYGLEFMYAKGGKLFGTYWFDPAIKVVTPGTTKRKL</sequence>
<dbReference type="Proteomes" id="UP000238348">
    <property type="component" value="Chromosome"/>
</dbReference>
<dbReference type="OrthoDB" id="6993804at2"/>
<evidence type="ECO:0000313" key="2">
    <source>
        <dbReference type="Proteomes" id="UP000238348"/>
    </source>
</evidence>
<name>A0A2L0EQZ4_SORCE</name>
<accession>A0A2L0EQZ4</accession>
<organism evidence="1 2">
    <name type="scientific">Sorangium cellulosum</name>
    <name type="common">Polyangium cellulosum</name>
    <dbReference type="NCBI Taxonomy" id="56"/>
    <lineage>
        <taxon>Bacteria</taxon>
        <taxon>Pseudomonadati</taxon>
        <taxon>Myxococcota</taxon>
        <taxon>Polyangia</taxon>
        <taxon>Polyangiales</taxon>
        <taxon>Polyangiaceae</taxon>
        <taxon>Sorangium</taxon>
    </lineage>
</organism>
<dbReference type="RefSeq" id="WP_104980311.1">
    <property type="nucleotide sequence ID" value="NZ_CP012673.1"/>
</dbReference>
<evidence type="ECO:0000313" key="1">
    <source>
        <dbReference type="EMBL" id="AUX41723.1"/>
    </source>
</evidence>
<gene>
    <name evidence="1" type="ORF">SOCE26_031450</name>
</gene>
<proteinExistence type="predicted"/>
<protein>
    <submittedName>
        <fullName evidence="1">Uncharacterized protein</fullName>
    </submittedName>
</protein>